<dbReference type="Pfam" id="PF07859">
    <property type="entry name" value="Abhydrolase_3"/>
    <property type="match status" value="1"/>
</dbReference>
<keyword evidence="1 4" id="KW-0378">Hydrolase</keyword>
<dbReference type="OrthoDB" id="408631at2759"/>
<dbReference type="Pfam" id="PF00326">
    <property type="entry name" value="Peptidase_S9"/>
    <property type="match status" value="1"/>
</dbReference>
<dbReference type="PANTHER" id="PTHR48081">
    <property type="entry name" value="AB HYDROLASE SUPERFAMILY PROTEIN C4A8.06C"/>
    <property type="match status" value="1"/>
</dbReference>
<evidence type="ECO:0000259" key="3">
    <source>
        <dbReference type="Pfam" id="PF07859"/>
    </source>
</evidence>
<sequence>MPHIHTVHYASVSNSHGRPRSSLPLDIHVPTASASQRFHGRKETPVVLWFHGGGCVQGTRTGMAQHMRDAVDKLGVVVVAPDYRLCPQVKLLSGVLPDCLAASQWISSHLSTFLSQSASYLPPPSPRPLLCGSSVGGFLALLLSLPLSLPDLPSPIVQARAVAGIYPITDMGAPFFMEEQTPFMGRLTPEEEWSQKLESYLEETSEVMSSTEGGPSNDRNKLYMWAQQNALFPSLLFSSPTPTPSSDDVLGTRLPSRITSFSPAEASAIPPIYVVHGTKDAAVHVDQATELVEALKQREREVVYEERAGLDHLFDLFDEEERMEDMWRWVAGQFGIAYE</sequence>
<name>A0A316Z9M1_9BASI</name>
<dbReference type="SUPFAM" id="SSF53474">
    <property type="entry name" value="alpha/beta-Hydrolases"/>
    <property type="match status" value="1"/>
</dbReference>
<accession>A0A316Z9M1</accession>
<protein>
    <submittedName>
        <fullName evidence="4">Alpha/beta-hydrolase</fullName>
    </submittedName>
</protein>
<dbReference type="GO" id="GO:0006508">
    <property type="term" value="P:proteolysis"/>
    <property type="evidence" value="ECO:0007669"/>
    <property type="project" value="InterPro"/>
</dbReference>
<dbReference type="PANTHER" id="PTHR48081:SF3">
    <property type="entry name" value="ALPHA_BETA HYDROLASE FOLD-3 DOMAIN-CONTAINING PROTEIN"/>
    <property type="match status" value="1"/>
</dbReference>
<dbReference type="Gene3D" id="3.40.50.1820">
    <property type="entry name" value="alpha/beta hydrolase"/>
    <property type="match status" value="1"/>
</dbReference>
<keyword evidence="5" id="KW-1185">Reference proteome</keyword>
<dbReference type="GO" id="GO:0008236">
    <property type="term" value="F:serine-type peptidase activity"/>
    <property type="evidence" value="ECO:0007669"/>
    <property type="project" value="InterPro"/>
</dbReference>
<reference evidence="4 5" key="1">
    <citation type="journal article" date="2018" name="Mol. Biol. Evol.">
        <title>Broad Genomic Sampling Reveals a Smut Pathogenic Ancestry of the Fungal Clade Ustilaginomycotina.</title>
        <authorList>
            <person name="Kijpornyongpan T."/>
            <person name="Mondo S.J."/>
            <person name="Barry K."/>
            <person name="Sandor L."/>
            <person name="Lee J."/>
            <person name="Lipzen A."/>
            <person name="Pangilinan J."/>
            <person name="LaButti K."/>
            <person name="Hainaut M."/>
            <person name="Henrissat B."/>
            <person name="Grigoriev I.V."/>
            <person name="Spatafora J.W."/>
            <person name="Aime M.C."/>
        </authorList>
    </citation>
    <scope>NUCLEOTIDE SEQUENCE [LARGE SCALE GENOMIC DNA]</scope>
    <source>
        <strain evidence="4 5">MCA 4186</strain>
    </source>
</reference>
<feature type="domain" description="Peptidase S9 prolyl oligopeptidase catalytic" evidence="2">
    <location>
        <begin position="259"/>
        <end position="335"/>
    </location>
</feature>
<feature type="domain" description="Alpha/beta hydrolase fold-3" evidence="3">
    <location>
        <begin position="47"/>
        <end position="176"/>
    </location>
</feature>
<dbReference type="Proteomes" id="UP000245946">
    <property type="component" value="Unassembled WGS sequence"/>
</dbReference>
<organism evidence="4 5">
    <name type="scientific">Tilletiopsis washingtonensis</name>
    <dbReference type="NCBI Taxonomy" id="58919"/>
    <lineage>
        <taxon>Eukaryota</taxon>
        <taxon>Fungi</taxon>
        <taxon>Dikarya</taxon>
        <taxon>Basidiomycota</taxon>
        <taxon>Ustilaginomycotina</taxon>
        <taxon>Exobasidiomycetes</taxon>
        <taxon>Entylomatales</taxon>
        <taxon>Entylomatales incertae sedis</taxon>
        <taxon>Tilletiopsis</taxon>
    </lineage>
</organism>
<evidence type="ECO:0000256" key="1">
    <source>
        <dbReference type="ARBA" id="ARBA00022801"/>
    </source>
</evidence>
<evidence type="ECO:0000313" key="4">
    <source>
        <dbReference type="EMBL" id="PWN98279.1"/>
    </source>
</evidence>
<dbReference type="InterPro" id="IPR013094">
    <property type="entry name" value="AB_hydrolase_3"/>
</dbReference>
<proteinExistence type="predicted"/>
<dbReference type="InterPro" id="IPR001375">
    <property type="entry name" value="Peptidase_S9_cat"/>
</dbReference>
<gene>
    <name evidence="4" type="ORF">FA09DRAFT_329876</name>
</gene>
<evidence type="ECO:0000259" key="2">
    <source>
        <dbReference type="Pfam" id="PF00326"/>
    </source>
</evidence>
<dbReference type="InterPro" id="IPR029058">
    <property type="entry name" value="AB_hydrolase_fold"/>
</dbReference>
<dbReference type="AlphaFoldDB" id="A0A316Z9M1"/>
<dbReference type="RefSeq" id="XP_025598558.1">
    <property type="nucleotide sequence ID" value="XM_025742368.1"/>
</dbReference>
<dbReference type="STRING" id="58919.A0A316Z9M1"/>
<evidence type="ECO:0000313" key="5">
    <source>
        <dbReference type="Proteomes" id="UP000245946"/>
    </source>
</evidence>
<dbReference type="EMBL" id="KZ819292">
    <property type="protein sequence ID" value="PWN98279.1"/>
    <property type="molecule type" value="Genomic_DNA"/>
</dbReference>
<dbReference type="InterPro" id="IPR050300">
    <property type="entry name" value="GDXG_lipolytic_enzyme"/>
</dbReference>
<dbReference type="GeneID" id="37269912"/>